<gene>
    <name evidence="2" type="ORF">MQP27_49780</name>
</gene>
<name>A0ABS9YPJ2_9ACTN</name>
<protein>
    <recommendedName>
        <fullName evidence="4">Helix-turn-helix domain-containing protein</fullName>
    </recommendedName>
</protein>
<feature type="region of interest" description="Disordered" evidence="1">
    <location>
        <begin position="164"/>
        <end position="236"/>
    </location>
</feature>
<dbReference type="EMBL" id="JALDAY010000024">
    <property type="protein sequence ID" value="MCI3279183.1"/>
    <property type="molecule type" value="Genomic_DNA"/>
</dbReference>
<proteinExistence type="predicted"/>
<dbReference type="RefSeq" id="WP_242778941.1">
    <property type="nucleotide sequence ID" value="NZ_JALDAY010000024.1"/>
</dbReference>
<evidence type="ECO:0000313" key="2">
    <source>
        <dbReference type="EMBL" id="MCI3279183.1"/>
    </source>
</evidence>
<accession>A0ABS9YPJ2</accession>
<evidence type="ECO:0000313" key="3">
    <source>
        <dbReference type="Proteomes" id="UP001165269"/>
    </source>
</evidence>
<evidence type="ECO:0008006" key="4">
    <source>
        <dbReference type="Google" id="ProtNLM"/>
    </source>
</evidence>
<sequence>MSTTSAVDTSTFWPVLGAAQEVEHTASRWSAPRKWLTAVRWLIGSGLHPKANATTLRVAEDLAARMDYSTGHARYCEADMVARTSIPRATLYRHVGYLRELGALAYVRHGSRKNIRAAMGLKGYAATATEYAAVIPATYDHAMGHRIVGTGYRARIVIDMRNQAPKPVDTAGNPPVENPAEPGLETPSLTWVEEDGKRKVVGGSNYTSQQTASRDRASIPQQKSKSNSGSKSGRHALQVAQDIRIAAQVRPLVTWTQRVPLRPLAFCLRPLIDRGMDAYGIAAYLNGLCTGGRWRPRRPAAYIRTVLADRQQAGHKRDQEAVRYERENPVSGAFRATISAQHAFQAALKEGIALYQQQMSARGHEDLCTPHLAPAIEHTEEEAAADMAAFLGTNTVLTPAF</sequence>
<reference evidence="2" key="1">
    <citation type="submission" date="2022-03" db="EMBL/GenBank/DDBJ databases">
        <title>Streptomyces 7R015 and 7R016 isolated from Barleria lupulina in Thailand.</title>
        <authorList>
            <person name="Kanchanasin P."/>
            <person name="Phongsopitanun W."/>
            <person name="Tanasupawat S."/>
        </authorList>
    </citation>
    <scope>NUCLEOTIDE SEQUENCE</scope>
    <source>
        <strain evidence="2">7R015</strain>
    </source>
</reference>
<organism evidence="2 3">
    <name type="scientific">Streptomyces cylindrosporus</name>
    <dbReference type="NCBI Taxonomy" id="2927583"/>
    <lineage>
        <taxon>Bacteria</taxon>
        <taxon>Bacillati</taxon>
        <taxon>Actinomycetota</taxon>
        <taxon>Actinomycetes</taxon>
        <taxon>Kitasatosporales</taxon>
        <taxon>Streptomycetaceae</taxon>
        <taxon>Streptomyces</taxon>
    </lineage>
</organism>
<keyword evidence="3" id="KW-1185">Reference proteome</keyword>
<evidence type="ECO:0000256" key="1">
    <source>
        <dbReference type="SAM" id="MobiDB-lite"/>
    </source>
</evidence>
<dbReference type="Proteomes" id="UP001165269">
    <property type="component" value="Unassembled WGS sequence"/>
</dbReference>
<comment type="caution">
    <text evidence="2">The sequence shown here is derived from an EMBL/GenBank/DDBJ whole genome shotgun (WGS) entry which is preliminary data.</text>
</comment>